<gene>
    <name evidence="2" type="ordered locus">VIT_13s0019g04290</name>
</gene>
<dbReference type="PaxDb" id="29760-VIT_13s0019g04290.t01"/>
<name>F6HNG5_VITVI</name>
<dbReference type="HOGENOM" id="CLU_2781039_0_0_1"/>
<dbReference type="AlphaFoldDB" id="F6HNG5"/>
<reference evidence="3" key="1">
    <citation type="journal article" date="2007" name="Nature">
        <title>The grapevine genome sequence suggests ancestral hexaploidization in major angiosperm phyla.</title>
        <authorList>
            <consortium name="The French-Italian Public Consortium for Grapevine Genome Characterization."/>
            <person name="Jaillon O."/>
            <person name="Aury J.-M."/>
            <person name="Noel B."/>
            <person name="Policriti A."/>
            <person name="Clepet C."/>
            <person name="Casagrande A."/>
            <person name="Choisne N."/>
            <person name="Aubourg S."/>
            <person name="Vitulo N."/>
            <person name="Jubin C."/>
            <person name="Vezzi A."/>
            <person name="Legeai F."/>
            <person name="Hugueney P."/>
            <person name="Dasilva C."/>
            <person name="Horner D."/>
            <person name="Mica E."/>
            <person name="Jublot D."/>
            <person name="Poulain J."/>
            <person name="Bruyere C."/>
            <person name="Billault A."/>
            <person name="Segurens B."/>
            <person name="Gouyvenoux M."/>
            <person name="Ugarte E."/>
            <person name="Cattonaro F."/>
            <person name="Anthouard V."/>
            <person name="Vico V."/>
            <person name="Del Fabbro C."/>
            <person name="Alaux M."/>
            <person name="Di Gaspero G."/>
            <person name="Dumas V."/>
            <person name="Felice N."/>
            <person name="Paillard S."/>
            <person name="Juman I."/>
            <person name="Moroldo M."/>
            <person name="Scalabrin S."/>
            <person name="Canaguier A."/>
            <person name="Le Clainche I."/>
            <person name="Malacrida G."/>
            <person name="Durand E."/>
            <person name="Pesole G."/>
            <person name="Laucou V."/>
            <person name="Chatelet P."/>
            <person name="Merdinoglu D."/>
            <person name="Delledonne M."/>
            <person name="Pezzotti M."/>
            <person name="Lecharny A."/>
            <person name="Scarpelli C."/>
            <person name="Artiguenave F."/>
            <person name="Pe M.E."/>
            <person name="Valle G."/>
            <person name="Morgante M."/>
            <person name="Caboche M."/>
            <person name="Adam-Blondon A.-F."/>
            <person name="Weissenbach J."/>
            <person name="Quetier F."/>
            <person name="Wincker P."/>
        </authorList>
    </citation>
    <scope>NUCLEOTIDE SEQUENCE [LARGE SCALE GENOMIC DNA]</scope>
    <source>
        <strain evidence="3">cv. Pinot noir / PN40024</strain>
    </source>
</reference>
<feature type="region of interest" description="Disordered" evidence="1">
    <location>
        <begin position="1"/>
        <end position="33"/>
    </location>
</feature>
<evidence type="ECO:0000256" key="1">
    <source>
        <dbReference type="SAM" id="MobiDB-lite"/>
    </source>
</evidence>
<dbReference type="Proteomes" id="UP000009183">
    <property type="component" value="Chromosome 13"/>
</dbReference>
<accession>F6HNG5</accession>
<dbReference type="InParanoid" id="F6HNG5"/>
<proteinExistence type="predicted"/>
<sequence length="69" mass="8260">MATQTSRQGLSGGPSTRVRQMHSSQSYYSGAGKRKLRWCEKLRDWKAWNWEMFRDSRTLKLEYGKRKFN</sequence>
<evidence type="ECO:0000313" key="3">
    <source>
        <dbReference type="Proteomes" id="UP000009183"/>
    </source>
</evidence>
<dbReference type="EMBL" id="FN595998">
    <property type="protein sequence ID" value="CCB56184.1"/>
    <property type="molecule type" value="Genomic_DNA"/>
</dbReference>
<protein>
    <submittedName>
        <fullName evidence="2">Uncharacterized protein</fullName>
    </submittedName>
</protein>
<evidence type="ECO:0000313" key="2">
    <source>
        <dbReference type="EMBL" id="CCB56184.1"/>
    </source>
</evidence>
<keyword evidence="3" id="KW-1185">Reference proteome</keyword>
<feature type="compositionally biased region" description="Polar residues" evidence="1">
    <location>
        <begin position="1"/>
        <end position="28"/>
    </location>
</feature>
<organism evidence="2 3">
    <name type="scientific">Vitis vinifera</name>
    <name type="common">Grape</name>
    <dbReference type="NCBI Taxonomy" id="29760"/>
    <lineage>
        <taxon>Eukaryota</taxon>
        <taxon>Viridiplantae</taxon>
        <taxon>Streptophyta</taxon>
        <taxon>Embryophyta</taxon>
        <taxon>Tracheophyta</taxon>
        <taxon>Spermatophyta</taxon>
        <taxon>Magnoliopsida</taxon>
        <taxon>eudicotyledons</taxon>
        <taxon>Gunneridae</taxon>
        <taxon>Pentapetalae</taxon>
        <taxon>rosids</taxon>
        <taxon>Vitales</taxon>
        <taxon>Vitaceae</taxon>
        <taxon>Viteae</taxon>
        <taxon>Vitis</taxon>
    </lineage>
</organism>